<evidence type="ECO:0000256" key="1">
    <source>
        <dbReference type="SAM" id="Phobius"/>
    </source>
</evidence>
<dbReference type="AlphaFoldDB" id="A0A420I1N9"/>
<name>A0A420I1N9_9PEZI</name>
<reference evidence="2 3" key="1">
    <citation type="journal article" date="2018" name="BMC Genomics">
        <title>Comparative genome analyses reveal sequence features reflecting distinct modes of host-adaptation between dicot and monocot powdery mildew.</title>
        <authorList>
            <person name="Wu Y."/>
            <person name="Ma X."/>
            <person name="Pan Z."/>
            <person name="Kale S.D."/>
            <person name="Song Y."/>
            <person name="King H."/>
            <person name="Zhang Q."/>
            <person name="Presley C."/>
            <person name="Deng X."/>
            <person name="Wei C.I."/>
            <person name="Xiao S."/>
        </authorList>
    </citation>
    <scope>NUCLEOTIDE SEQUENCE [LARGE SCALE GENOMIC DNA]</scope>
    <source>
        <strain evidence="2">UMSG3</strain>
    </source>
</reference>
<comment type="caution">
    <text evidence="2">The sequence shown here is derived from an EMBL/GenBank/DDBJ whole genome shotgun (WGS) entry which is preliminary data.</text>
</comment>
<dbReference type="InterPro" id="IPR006740">
    <property type="entry name" value="DUF604"/>
</dbReference>
<keyword evidence="1" id="KW-0812">Transmembrane</keyword>
<sequence>MGSPISTGTMLSPRKYLTRFTVSSVLCMVLFYYTMTPATTYWSNAFETHIIHVQFNASQQQQIPSSLSPPSASASTLPAIRDCSLNHTRLQVLQKQYNLGDQIDYAKRFIRFHREDIPRRSITKIDEKLFPKGLEVIDIQNPPVKTQCINPLDVPVSNSGMPESVNASSFLFGISTTYARLTDPNIGPMKEWAHWLTDGKGHSNGAGLILRLVDASEQEISDTQTLLISLGINAKVQASDSQIPMAKRYLSLLPALYSDDSRPNREWLVMCDDDTFFPSMHRLIKRFSTFDTSEPLYIGTLSEDVNNIQRHGSQAFGGAGVFFTVPLASQIAELFPQCSTPQKIEESNTGWGPQGDILLRKCIYENTEIRLTMLRDLHQLDIMGDPSGFYESGLAPLSLHHFKGGMWHEAKPYAGVQIIHSCGEDCFLQRFQTKDNFIISNGYSVAHYPNGIDFNINQMERTFKSAPDDFGWNLDFMLEPGRGSLNASGRKIAWELMKAIRDSDGVVTQIYIRKGEDSRWTRMSGEDRYPMMYRDGILELVWIP</sequence>
<dbReference type="EMBL" id="MCBQ01013848">
    <property type="protein sequence ID" value="RKF63593.1"/>
    <property type="molecule type" value="Genomic_DNA"/>
</dbReference>
<keyword evidence="3" id="KW-1185">Reference proteome</keyword>
<protein>
    <recommendedName>
        <fullName evidence="4">Glycosyltransferase family 31 protein</fullName>
    </recommendedName>
</protein>
<accession>A0A420I1N9</accession>
<dbReference type="Proteomes" id="UP000283383">
    <property type="component" value="Unassembled WGS sequence"/>
</dbReference>
<dbReference type="Gene3D" id="3.90.550.50">
    <property type="match status" value="1"/>
</dbReference>
<gene>
    <name evidence="2" type="ORF">GcM3_138005</name>
</gene>
<dbReference type="FunFam" id="3.90.550.50:FF:000036">
    <property type="entry name" value="Putative glycosyltransferase family 31 protein"/>
    <property type="match status" value="1"/>
</dbReference>
<keyword evidence="1" id="KW-0472">Membrane</keyword>
<evidence type="ECO:0000313" key="2">
    <source>
        <dbReference type="EMBL" id="RKF63593.1"/>
    </source>
</evidence>
<dbReference type="PANTHER" id="PTHR10811">
    <property type="entry name" value="FRINGE-RELATED"/>
    <property type="match status" value="1"/>
</dbReference>
<proteinExistence type="predicted"/>
<organism evidence="2 3">
    <name type="scientific">Golovinomyces cichoracearum</name>
    <dbReference type="NCBI Taxonomy" id="62708"/>
    <lineage>
        <taxon>Eukaryota</taxon>
        <taxon>Fungi</taxon>
        <taxon>Dikarya</taxon>
        <taxon>Ascomycota</taxon>
        <taxon>Pezizomycotina</taxon>
        <taxon>Leotiomycetes</taxon>
        <taxon>Erysiphales</taxon>
        <taxon>Erysiphaceae</taxon>
        <taxon>Golovinomyces</taxon>
    </lineage>
</organism>
<evidence type="ECO:0000313" key="3">
    <source>
        <dbReference type="Proteomes" id="UP000283383"/>
    </source>
</evidence>
<feature type="transmembrane region" description="Helical" evidence="1">
    <location>
        <begin position="16"/>
        <end position="35"/>
    </location>
</feature>
<evidence type="ECO:0008006" key="4">
    <source>
        <dbReference type="Google" id="ProtNLM"/>
    </source>
</evidence>
<dbReference type="Pfam" id="PF04646">
    <property type="entry name" value="DUF604"/>
    <property type="match status" value="1"/>
</dbReference>
<keyword evidence="1" id="KW-1133">Transmembrane helix</keyword>
<dbReference type="STRING" id="62708.A0A420I1N9"/>